<dbReference type="PANTHER" id="PTHR35126:SF1">
    <property type="entry name" value="DUF3067 DOMAIN-CONTAINING PROTEIN"/>
    <property type="match status" value="1"/>
</dbReference>
<gene>
    <name evidence="2" type="ORF">A3770_11p61630</name>
</gene>
<evidence type="ECO:0000313" key="2">
    <source>
        <dbReference type="EMBL" id="QDZ23645.1"/>
    </source>
</evidence>
<feature type="region of interest" description="Disordered" evidence="1">
    <location>
        <begin position="29"/>
        <end position="66"/>
    </location>
</feature>
<proteinExistence type="predicted"/>
<protein>
    <submittedName>
        <fullName evidence="2">Uncharacterized protein</fullName>
    </submittedName>
</protein>
<reference evidence="2 3" key="1">
    <citation type="submission" date="2018-07" db="EMBL/GenBank/DDBJ databases">
        <title>The complete nuclear genome of the prasinophyte Chloropicon primus (CCMP1205).</title>
        <authorList>
            <person name="Pombert J.-F."/>
            <person name="Otis C."/>
            <person name="Turmel M."/>
            <person name="Lemieux C."/>
        </authorList>
    </citation>
    <scope>NUCLEOTIDE SEQUENCE [LARGE SCALE GENOMIC DNA]</scope>
    <source>
        <strain evidence="2 3">CCMP1205</strain>
    </source>
</reference>
<dbReference type="OrthoDB" id="5234at2759"/>
<evidence type="ECO:0000313" key="3">
    <source>
        <dbReference type="Proteomes" id="UP000316726"/>
    </source>
</evidence>
<dbReference type="PANTHER" id="PTHR35126">
    <property type="entry name" value="SLR0598 PROTEIN"/>
    <property type="match status" value="1"/>
</dbReference>
<dbReference type="Proteomes" id="UP000316726">
    <property type="component" value="Chromosome 11"/>
</dbReference>
<accession>A0A5B8MVK8</accession>
<dbReference type="Pfam" id="PF11267">
    <property type="entry name" value="DUF3067"/>
    <property type="match status" value="1"/>
</dbReference>
<dbReference type="Gene3D" id="3.30.428.40">
    <property type="entry name" value="Protein of unknown function DUF3067"/>
    <property type="match status" value="1"/>
</dbReference>
<keyword evidence="3" id="KW-1185">Reference proteome</keyword>
<feature type="region of interest" description="Disordered" evidence="1">
    <location>
        <begin position="1"/>
        <end position="20"/>
    </location>
</feature>
<sequence>MQGSRSVLVRRKGGLGGRTTTLSRVTNAVGRRPESLARRDSSIARAARDYPSDGGSEDYLSDGGAGDAGREELIRKLNASLDCGPEPMSGEELKGLIMERYGRLYDTRICKRRDGLGKMRLYLQVMWKYLGQRSFPMTEERYDEQLGAVAELISEWGCADQIRKEIIECEKNPILDTTGANAVMIALDVQDGMMDEFF</sequence>
<name>A0A5B8MVK8_9CHLO</name>
<feature type="compositionally biased region" description="Basic and acidic residues" evidence="1">
    <location>
        <begin position="31"/>
        <end position="51"/>
    </location>
</feature>
<dbReference type="InterPro" id="IPR021420">
    <property type="entry name" value="DUF3067"/>
</dbReference>
<dbReference type="AlphaFoldDB" id="A0A5B8MVK8"/>
<dbReference type="STRING" id="1764295.A0A5B8MVK8"/>
<evidence type="ECO:0000256" key="1">
    <source>
        <dbReference type="SAM" id="MobiDB-lite"/>
    </source>
</evidence>
<dbReference type="EMBL" id="CP031044">
    <property type="protein sequence ID" value="QDZ23645.1"/>
    <property type="molecule type" value="Genomic_DNA"/>
</dbReference>
<organism evidence="2 3">
    <name type="scientific">Chloropicon primus</name>
    <dbReference type="NCBI Taxonomy" id="1764295"/>
    <lineage>
        <taxon>Eukaryota</taxon>
        <taxon>Viridiplantae</taxon>
        <taxon>Chlorophyta</taxon>
        <taxon>Chloropicophyceae</taxon>
        <taxon>Chloropicales</taxon>
        <taxon>Chloropicaceae</taxon>
        <taxon>Chloropicon</taxon>
    </lineage>
</organism>